<feature type="domain" description="HTH cro/C1-type" evidence="2">
    <location>
        <begin position="18"/>
        <end position="59"/>
    </location>
</feature>
<dbReference type="InterPro" id="IPR001387">
    <property type="entry name" value="Cro/C1-type_HTH"/>
</dbReference>
<accession>A0A0G1DRA4</accession>
<comment type="caution">
    <text evidence="3">The sequence shown here is derived from an EMBL/GenBank/DDBJ whole genome shotgun (WGS) entry which is preliminary data.</text>
</comment>
<gene>
    <name evidence="3" type="ORF">UV76_C0010G0026</name>
</gene>
<name>A0A0G1DRA4_9BACT</name>
<evidence type="ECO:0000259" key="2">
    <source>
        <dbReference type="Pfam" id="PF01381"/>
    </source>
</evidence>
<evidence type="ECO:0000256" key="1">
    <source>
        <dbReference type="SAM" id="Coils"/>
    </source>
</evidence>
<dbReference type="EMBL" id="LCFS01000010">
    <property type="protein sequence ID" value="KKT00451.1"/>
    <property type="molecule type" value="Genomic_DNA"/>
</dbReference>
<dbReference type="CDD" id="cd00093">
    <property type="entry name" value="HTH_XRE"/>
    <property type="match status" value="1"/>
</dbReference>
<sequence>MECMIHIATAREQVFKLRKEGYSYNYISEKTGVSKSTLSGWLSGVSYMPNKTTIEKIGKARAASGYQKAKQKLESIEKAGREAKQDINKITKRDLFMAGVGIYIGEGTKTNGIVRIINADPKIIKFMVKWFKEVCGLPKENFRIRVHLYPDNNIEECVKFWSNNSGIPVAQFYKTQVDLRQNKKTFKKGKLPHGTAHLSVNSNGKKEFGVFLARKINAWIEEVLK</sequence>
<feature type="coiled-coil region" evidence="1">
    <location>
        <begin position="66"/>
        <end position="93"/>
    </location>
</feature>
<evidence type="ECO:0000313" key="3">
    <source>
        <dbReference type="EMBL" id="KKT00451.1"/>
    </source>
</evidence>
<proteinExistence type="predicted"/>
<evidence type="ECO:0000313" key="4">
    <source>
        <dbReference type="Proteomes" id="UP000034646"/>
    </source>
</evidence>
<dbReference type="AlphaFoldDB" id="A0A0G1DRA4"/>
<keyword evidence="1" id="KW-0175">Coiled coil</keyword>
<dbReference type="STRING" id="1618738.UV76_C0010G0026"/>
<protein>
    <recommendedName>
        <fullName evidence="2">HTH cro/C1-type domain-containing protein</fullName>
    </recommendedName>
</protein>
<dbReference type="Pfam" id="PF01381">
    <property type="entry name" value="HTH_3"/>
    <property type="match status" value="1"/>
</dbReference>
<reference evidence="3 4" key="1">
    <citation type="journal article" date="2015" name="Nature">
        <title>rRNA introns, odd ribosomes, and small enigmatic genomes across a large radiation of phyla.</title>
        <authorList>
            <person name="Brown C.T."/>
            <person name="Hug L.A."/>
            <person name="Thomas B.C."/>
            <person name="Sharon I."/>
            <person name="Castelle C.J."/>
            <person name="Singh A."/>
            <person name="Wilkins M.J."/>
            <person name="Williams K.H."/>
            <person name="Banfield J.F."/>
        </authorList>
    </citation>
    <scope>NUCLEOTIDE SEQUENCE [LARGE SCALE GENOMIC DNA]</scope>
</reference>
<dbReference type="Proteomes" id="UP000034646">
    <property type="component" value="Unassembled WGS sequence"/>
</dbReference>
<organism evidence="3 4">
    <name type="scientific">Candidatus Nomurabacteria bacterium GW2011_GWA2_43_15</name>
    <dbReference type="NCBI Taxonomy" id="1618738"/>
    <lineage>
        <taxon>Bacteria</taxon>
        <taxon>Candidatus Nomuraibacteriota</taxon>
    </lineage>
</organism>